<evidence type="ECO:0000313" key="1">
    <source>
        <dbReference type="EMBL" id="KAI4378824.1"/>
    </source>
</evidence>
<reference evidence="2" key="1">
    <citation type="journal article" date="2023" name="Front. Plant Sci.">
        <title>Chromosomal-level genome assembly of Melastoma candidum provides insights into trichome evolution.</title>
        <authorList>
            <person name="Zhong Y."/>
            <person name="Wu W."/>
            <person name="Sun C."/>
            <person name="Zou P."/>
            <person name="Liu Y."/>
            <person name="Dai S."/>
            <person name="Zhou R."/>
        </authorList>
    </citation>
    <scope>NUCLEOTIDE SEQUENCE [LARGE SCALE GENOMIC DNA]</scope>
</reference>
<sequence length="398" mass="44464">MPLLRGTFPLTTATTVRGCSYTLGSSVAGKLGSVEPGGCHRRIPADYRCHPAYPPPKVLQYWGSEFGVRDERCGVIVVVVGHSGCEAALASARMGAKTLLLTLNIDRITRLVILLLLRPCNPAVGGPAKSQLVHEVDALGGKIGKIADKCYLQKCVLNSSRGPAVREPRAQTDKREYALEMKKIVESTPNLCIREAMVTDILLGKNENVEDRLKHGTPARVDLRTVDFSGLEPHHGDEEVSWFSFDPEFHIERDQMSYHLNRTIEKTHQLIKDNLHETPTYGGWVEAKGPGYYLSIEDKIIWSACEGLFHSREVENERVEIDIKHQDFILRQKSQLQQMVHQQQRPLPEDLDYYAMNTLSLEAREKLSKVRPQTIRLASRAGGVDPADITALLIALES</sequence>
<keyword evidence="2" id="KW-1185">Reference proteome</keyword>
<dbReference type="Proteomes" id="UP001057402">
    <property type="component" value="Chromosome 4"/>
</dbReference>
<gene>
    <name evidence="1" type="ORF">MLD38_016253</name>
</gene>
<dbReference type="EMBL" id="CM042883">
    <property type="protein sequence ID" value="KAI4378824.1"/>
    <property type="molecule type" value="Genomic_DNA"/>
</dbReference>
<comment type="caution">
    <text evidence="1">The sequence shown here is derived from an EMBL/GenBank/DDBJ whole genome shotgun (WGS) entry which is preliminary data.</text>
</comment>
<evidence type="ECO:0000313" key="2">
    <source>
        <dbReference type="Proteomes" id="UP001057402"/>
    </source>
</evidence>
<protein>
    <submittedName>
        <fullName evidence="1">Uncharacterized protein</fullName>
    </submittedName>
</protein>
<organism evidence="1 2">
    <name type="scientific">Melastoma candidum</name>
    <dbReference type="NCBI Taxonomy" id="119954"/>
    <lineage>
        <taxon>Eukaryota</taxon>
        <taxon>Viridiplantae</taxon>
        <taxon>Streptophyta</taxon>
        <taxon>Embryophyta</taxon>
        <taxon>Tracheophyta</taxon>
        <taxon>Spermatophyta</taxon>
        <taxon>Magnoliopsida</taxon>
        <taxon>eudicotyledons</taxon>
        <taxon>Gunneridae</taxon>
        <taxon>Pentapetalae</taxon>
        <taxon>rosids</taxon>
        <taxon>malvids</taxon>
        <taxon>Myrtales</taxon>
        <taxon>Melastomataceae</taxon>
        <taxon>Melastomatoideae</taxon>
        <taxon>Melastomateae</taxon>
        <taxon>Melastoma</taxon>
    </lineage>
</organism>
<accession>A0ACB9RIY8</accession>
<proteinExistence type="predicted"/>
<name>A0ACB9RIY8_9MYRT</name>